<dbReference type="EMBL" id="CP029346">
    <property type="protein sequence ID" value="AWL10080.1"/>
    <property type="molecule type" value="Genomic_DNA"/>
</dbReference>
<reference evidence="2" key="1">
    <citation type="submission" date="2018-05" db="EMBL/GenBank/DDBJ databases">
        <title>Pseudarcicella sp. HME7025 Genome sequencing and assembly.</title>
        <authorList>
            <person name="Kim H."/>
            <person name="Kang H."/>
            <person name="Joh K."/>
        </authorList>
    </citation>
    <scope>NUCLEOTIDE SEQUENCE [LARGE SCALE GENOMIC DNA]</scope>
    <source>
        <strain evidence="2">HME7025</strain>
    </source>
</reference>
<organism evidence="1 2">
    <name type="scientific">Aquirufa nivalisilvae</name>
    <dbReference type="NCBI Taxonomy" id="2516557"/>
    <lineage>
        <taxon>Bacteria</taxon>
        <taxon>Pseudomonadati</taxon>
        <taxon>Bacteroidota</taxon>
        <taxon>Cytophagia</taxon>
        <taxon>Cytophagales</taxon>
        <taxon>Flectobacillaceae</taxon>
        <taxon>Aquirufa</taxon>
    </lineage>
</organism>
<dbReference type="OrthoDB" id="9796545at2"/>
<gene>
    <name evidence="1" type="ORF">HME7025_02233</name>
</gene>
<evidence type="ECO:0000313" key="1">
    <source>
        <dbReference type="EMBL" id="AWL10080.1"/>
    </source>
</evidence>
<evidence type="ECO:0000313" key="2">
    <source>
        <dbReference type="Proteomes" id="UP000245468"/>
    </source>
</evidence>
<dbReference type="AlphaFoldDB" id="A0A2S2DYF6"/>
<protein>
    <submittedName>
        <fullName evidence="1">Uncharacterized protein</fullName>
    </submittedName>
</protein>
<dbReference type="Pfam" id="PF05258">
    <property type="entry name" value="DciA"/>
    <property type="match status" value="1"/>
</dbReference>
<accession>A0A2S2DYF6</accession>
<name>A0A2S2DYF6_9BACT</name>
<keyword evidence="2" id="KW-1185">Reference proteome</keyword>
<dbReference type="InterPro" id="IPR007922">
    <property type="entry name" value="DciA-like"/>
</dbReference>
<dbReference type="KEGG" id="psez:HME7025_02233"/>
<dbReference type="PANTHER" id="PTHR36456">
    <property type="entry name" value="UPF0232 PROTEIN SCO3875"/>
    <property type="match status" value="1"/>
</dbReference>
<dbReference type="PANTHER" id="PTHR36456:SF1">
    <property type="entry name" value="UPF0232 PROTEIN SCO3875"/>
    <property type="match status" value="1"/>
</dbReference>
<sequence length="109" mass="12763">MDSPFYPKRIKPSTRKESSHSLKEVIESMLKIYQIQGKYEETFVSAHWEEIMGKPIAARTQKVYVHQQKLFVQINSAPLKKELMMAKQKMIDLINKHAKSDLIKDVVFL</sequence>
<dbReference type="Proteomes" id="UP000245468">
    <property type="component" value="Chromosome"/>
</dbReference>
<dbReference type="RefSeq" id="WP_109324021.1">
    <property type="nucleotide sequence ID" value="NZ_CP029346.1"/>
</dbReference>
<proteinExistence type="predicted"/>